<comment type="domain">
    <text evidence="7">The DHHC domain is required for palmitoyltransferase activity.</text>
</comment>
<keyword evidence="11" id="KW-1185">Reference proteome</keyword>
<accession>A0ABQ9XKB7</accession>
<evidence type="ECO:0000256" key="1">
    <source>
        <dbReference type="ARBA" id="ARBA00004141"/>
    </source>
</evidence>
<evidence type="ECO:0000256" key="7">
    <source>
        <dbReference type="RuleBase" id="RU079119"/>
    </source>
</evidence>
<evidence type="ECO:0000259" key="9">
    <source>
        <dbReference type="Pfam" id="PF01529"/>
    </source>
</evidence>
<feature type="region of interest" description="Disordered" evidence="8">
    <location>
        <begin position="273"/>
        <end position="300"/>
    </location>
</feature>
<dbReference type="PANTHER" id="PTHR22883">
    <property type="entry name" value="ZINC FINGER DHHC DOMAIN CONTAINING PROTEIN"/>
    <property type="match status" value="1"/>
</dbReference>
<keyword evidence="6 7" id="KW-0012">Acyltransferase</keyword>
<feature type="transmembrane region" description="Helical" evidence="7">
    <location>
        <begin position="195"/>
        <end position="218"/>
    </location>
</feature>
<gene>
    <name evidence="10" type="ORF">BLNAU_12194</name>
</gene>
<dbReference type="EMBL" id="JARBJD010000098">
    <property type="protein sequence ID" value="KAK2952873.1"/>
    <property type="molecule type" value="Genomic_DNA"/>
</dbReference>
<evidence type="ECO:0000256" key="8">
    <source>
        <dbReference type="SAM" id="MobiDB-lite"/>
    </source>
</evidence>
<keyword evidence="2 7" id="KW-0808">Transferase</keyword>
<evidence type="ECO:0000313" key="10">
    <source>
        <dbReference type="EMBL" id="KAK2952873.1"/>
    </source>
</evidence>
<sequence length="300" mass="33957">MEGEVETHTPVKIELLDCYSSNFTFVSLALLTLSNIVQSILSSVAFTTPVQRSYSYSALIIQLVLPVHVTKLLLLTLNLLNRNVFAPLAVKFNLSCVFLSGGTSILSFIISTSATALVILVAFFLLFYVARTNPADPFLQTHRSSQEFLWNMLESSLSEPSIQPSLSTMHQGTSGFDHHCPWANTCIGKSNYKPFFTFQVMILLQFLFSAGTCIYNVLYEWVQHLPSAALSFFRNQQILLSMMDIVMIVIDIAGLYIIRRETTFLCILRQKAETEEKKKKSKELKFKREEERKRAKVGAK</sequence>
<evidence type="ECO:0000256" key="2">
    <source>
        <dbReference type="ARBA" id="ARBA00022679"/>
    </source>
</evidence>
<keyword evidence="5 7" id="KW-0472">Membrane</keyword>
<reference evidence="10 11" key="1">
    <citation type="journal article" date="2022" name="bioRxiv">
        <title>Genomics of Preaxostyla Flagellates Illuminates Evolutionary Transitions and the Path Towards Mitochondrial Loss.</title>
        <authorList>
            <person name="Novak L.V.F."/>
            <person name="Treitli S.C."/>
            <person name="Pyrih J."/>
            <person name="Halakuc P."/>
            <person name="Pipaliya S.V."/>
            <person name="Vacek V."/>
            <person name="Brzon O."/>
            <person name="Soukal P."/>
            <person name="Eme L."/>
            <person name="Dacks J.B."/>
            <person name="Karnkowska A."/>
            <person name="Elias M."/>
            <person name="Hampl V."/>
        </authorList>
    </citation>
    <scope>NUCLEOTIDE SEQUENCE [LARGE SCALE GENOMIC DNA]</scope>
    <source>
        <strain evidence="10">NAU3</strain>
        <tissue evidence="10">Gut</tissue>
    </source>
</reference>
<dbReference type="InterPro" id="IPR039859">
    <property type="entry name" value="PFA4/ZDH16/20/ERF2-like"/>
</dbReference>
<feature type="compositionally biased region" description="Basic and acidic residues" evidence="8">
    <location>
        <begin position="273"/>
        <end position="293"/>
    </location>
</feature>
<organism evidence="10 11">
    <name type="scientific">Blattamonas nauphoetae</name>
    <dbReference type="NCBI Taxonomy" id="2049346"/>
    <lineage>
        <taxon>Eukaryota</taxon>
        <taxon>Metamonada</taxon>
        <taxon>Preaxostyla</taxon>
        <taxon>Oxymonadida</taxon>
        <taxon>Blattamonas</taxon>
    </lineage>
</organism>
<feature type="domain" description="Palmitoyltransferase DHHC" evidence="9">
    <location>
        <begin position="175"/>
        <end position="254"/>
    </location>
</feature>
<dbReference type="PROSITE" id="PS50216">
    <property type="entry name" value="DHHC"/>
    <property type="match status" value="1"/>
</dbReference>
<dbReference type="EC" id="2.3.1.225" evidence="7"/>
<evidence type="ECO:0000256" key="6">
    <source>
        <dbReference type="ARBA" id="ARBA00023315"/>
    </source>
</evidence>
<dbReference type="Proteomes" id="UP001281761">
    <property type="component" value="Unassembled WGS sequence"/>
</dbReference>
<evidence type="ECO:0000256" key="4">
    <source>
        <dbReference type="ARBA" id="ARBA00022989"/>
    </source>
</evidence>
<keyword evidence="4 7" id="KW-1133">Transmembrane helix</keyword>
<evidence type="ECO:0000313" key="11">
    <source>
        <dbReference type="Proteomes" id="UP001281761"/>
    </source>
</evidence>
<feature type="transmembrane region" description="Helical" evidence="7">
    <location>
        <begin position="25"/>
        <end position="46"/>
    </location>
</feature>
<dbReference type="InterPro" id="IPR001594">
    <property type="entry name" value="Palmitoyltrfase_DHHC"/>
</dbReference>
<keyword evidence="3 7" id="KW-0812">Transmembrane</keyword>
<feature type="transmembrane region" description="Helical" evidence="7">
    <location>
        <begin position="97"/>
        <end position="130"/>
    </location>
</feature>
<protein>
    <recommendedName>
        <fullName evidence="7">Palmitoyltransferase</fullName>
        <ecNumber evidence="7">2.3.1.225</ecNumber>
    </recommendedName>
</protein>
<dbReference type="Pfam" id="PF01529">
    <property type="entry name" value="DHHC"/>
    <property type="match status" value="1"/>
</dbReference>
<name>A0ABQ9XKB7_9EUKA</name>
<comment type="subcellular location">
    <subcellularLocation>
        <location evidence="1">Membrane</location>
        <topology evidence="1">Multi-pass membrane protein</topology>
    </subcellularLocation>
</comment>
<comment type="caution">
    <text evidence="10">The sequence shown here is derived from an EMBL/GenBank/DDBJ whole genome shotgun (WGS) entry which is preliminary data.</text>
</comment>
<feature type="transmembrane region" description="Helical" evidence="7">
    <location>
        <begin position="238"/>
        <end position="258"/>
    </location>
</feature>
<comment type="catalytic activity">
    <reaction evidence="7">
        <text>L-cysteinyl-[protein] + hexadecanoyl-CoA = S-hexadecanoyl-L-cysteinyl-[protein] + CoA</text>
        <dbReference type="Rhea" id="RHEA:36683"/>
        <dbReference type="Rhea" id="RHEA-COMP:10131"/>
        <dbReference type="Rhea" id="RHEA-COMP:11032"/>
        <dbReference type="ChEBI" id="CHEBI:29950"/>
        <dbReference type="ChEBI" id="CHEBI:57287"/>
        <dbReference type="ChEBI" id="CHEBI:57379"/>
        <dbReference type="ChEBI" id="CHEBI:74151"/>
        <dbReference type="EC" id="2.3.1.225"/>
    </reaction>
</comment>
<evidence type="ECO:0000256" key="5">
    <source>
        <dbReference type="ARBA" id="ARBA00023136"/>
    </source>
</evidence>
<feature type="transmembrane region" description="Helical" evidence="7">
    <location>
        <begin position="58"/>
        <end position="77"/>
    </location>
</feature>
<comment type="similarity">
    <text evidence="7">Belongs to the DHHC palmitoyltransferase family.</text>
</comment>
<evidence type="ECO:0000256" key="3">
    <source>
        <dbReference type="ARBA" id="ARBA00022692"/>
    </source>
</evidence>
<proteinExistence type="inferred from homology"/>